<dbReference type="OrthoDB" id="414418at2759"/>
<dbReference type="FunCoup" id="A0A448YL77">
    <property type="interactions" value="149"/>
</dbReference>
<feature type="region of interest" description="Disordered" evidence="1">
    <location>
        <begin position="254"/>
        <end position="286"/>
    </location>
</feature>
<evidence type="ECO:0000256" key="1">
    <source>
        <dbReference type="SAM" id="MobiDB-lite"/>
    </source>
</evidence>
<dbReference type="SUPFAM" id="SSF53254">
    <property type="entry name" value="Phosphoglycerate mutase-like"/>
    <property type="match status" value="1"/>
</dbReference>
<keyword evidence="3" id="KW-1185">Reference proteome</keyword>
<dbReference type="InterPro" id="IPR013078">
    <property type="entry name" value="His_Pase_superF_clade-1"/>
</dbReference>
<dbReference type="Pfam" id="PF00300">
    <property type="entry name" value="His_Phos_1"/>
    <property type="match status" value="1"/>
</dbReference>
<protein>
    <submittedName>
        <fullName evidence="2">DEKNAAC102312</fullName>
    </submittedName>
</protein>
<feature type="compositionally biased region" description="Low complexity" evidence="1">
    <location>
        <begin position="274"/>
        <end position="286"/>
    </location>
</feature>
<evidence type="ECO:0000313" key="2">
    <source>
        <dbReference type="EMBL" id="VEU21694.1"/>
    </source>
</evidence>
<dbReference type="InterPro" id="IPR029033">
    <property type="entry name" value="His_PPase_superfam"/>
</dbReference>
<name>A0A448YL77_BRENA</name>
<organism evidence="2 3">
    <name type="scientific">Brettanomyces naardenensis</name>
    <name type="common">Yeast</name>
    <dbReference type="NCBI Taxonomy" id="13370"/>
    <lineage>
        <taxon>Eukaryota</taxon>
        <taxon>Fungi</taxon>
        <taxon>Dikarya</taxon>
        <taxon>Ascomycota</taxon>
        <taxon>Saccharomycotina</taxon>
        <taxon>Pichiomycetes</taxon>
        <taxon>Pichiales</taxon>
        <taxon>Pichiaceae</taxon>
        <taxon>Brettanomyces</taxon>
    </lineage>
</organism>
<dbReference type="GO" id="GO:0016791">
    <property type="term" value="F:phosphatase activity"/>
    <property type="evidence" value="ECO:0007669"/>
    <property type="project" value="UniProtKB-ARBA"/>
</dbReference>
<dbReference type="InParanoid" id="A0A448YL77"/>
<dbReference type="PANTHER" id="PTHR16469">
    <property type="entry name" value="UBIQUITIN-ASSOCIATED AND SH3 DOMAIN-CONTAINING BA-RELATED"/>
    <property type="match status" value="1"/>
</dbReference>
<dbReference type="PANTHER" id="PTHR16469:SF51">
    <property type="entry name" value="TRANSCRIPTION FACTOR TAU 55 KDA SUBUNIT"/>
    <property type="match status" value="1"/>
</dbReference>
<dbReference type="EMBL" id="CAACVR010000012">
    <property type="protein sequence ID" value="VEU21694.1"/>
    <property type="molecule type" value="Genomic_DNA"/>
</dbReference>
<accession>A0A448YL77</accession>
<evidence type="ECO:0000313" key="3">
    <source>
        <dbReference type="Proteomes" id="UP000290900"/>
    </source>
</evidence>
<dbReference type="CDD" id="cd07067">
    <property type="entry name" value="HP_PGM_like"/>
    <property type="match status" value="1"/>
</dbReference>
<dbReference type="AlphaFoldDB" id="A0A448YL77"/>
<dbReference type="Proteomes" id="UP000290900">
    <property type="component" value="Unassembled WGS sequence"/>
</dbReference>
<dbReference type="STRING" id="13370.A0A448YL77"/>
<dbReference type="FunFam" id="3.40.50.1240:FF:000034">
    <property type="entry name" value="Transcription factor TFIIIC subunit"/>
    <property type="match status" value="1"/>
</dbReference>
<proteinExistence type="predicted"/>
<gene>
    <name evidence="2" type="ORF">BRENAR_LOCUS2427</name>
</gene>
<sequence>MTLKTIYIVRHGYRSNWLPVEQQVPSPTGVDSDPPLAPHGVDQANQLADFVAEKLSPKPELIFSSPFYRCVETITPTADRLDLDIFPDRGIGEWYKPTRGIIPIPAGHKILSSFFSRVSDDWNWNTVVPLETGETEEQIFNRCKVFWDRFFLKLEKSYPDVETILLATHAATKIALGMSLMGYDSNRDFLGPENGGDGKTTIIESCTCSLDKYSLNLNTNVWNLKINGETKYLVSGAEMNWHYCTSQFEAGSKEDVEARMQQEGEGEGEACPVSSGTGSSRSFSKL</sequence>
<dbReference type="InterPro" id="IPR051710">
    <property type="entry name" value="Phosphatase_SH3-domain"/>
</dbReference>
<dbReference type="Gene3D" id="3.40.50.1240">
    <property type="entry name" value="Phosphoglycerate mutase-like"/>
    <property type="match status" value="1"/>
</dbReference>
<reference evidence="2 3" key="1">
    <citation type="submission" date="2018-12" db="EMBL/GenBank/DDBJ databases">
        <authorList>
            <person name="Tiukova I."/>
            <person name="Dainat J."/>
        </authorList>
    </citation>
    <scope>NUCLEOTIDE SEQUENCE [LARGE SCALE GENOMIC DNA]</scope>
</reference>